<dbReference type="EMBL" id="JAIWYP010000014">
    <property type="protein sequence ID" value="KAH3713778.1"/>
    <property type="molecule type" value="Genomic_DNA"/>
</dbReference>
<dbReference type="AlphaFoldDB" id="A0A9D4BZC2"/>
<keyword evidence="2" id="KW-1185">Reference proteome</keyword>
<comment type="caution">
    <text evidence="1">The sequence shown here is derived from an EMBL/GenBank/DDBJ whole genome shotgun (WGS) entry which is preliminary data.</text>
</comment>
<evidence type="ECO:0000313" key="1">
    <source>
        <dbReference type="EMBL" id="KAH3713778.1"/>
    </source>
</evidence>
<dbReference type="Proteomes" id="UP000828390">
    <property type="component" value="Unassembled WGS sequence"/>
</dbReference>
<sequence>MDNWQIGYSDLMEFTQIVMDQVHLWQQSTKYCILLRKECSSNNNNIVNIIQISRGVLLTEASKTGIVNTGELYRNSSTGFMALGTSIMTSRTVIMTSGKGIMTSSGIMI</sequence>
<accession>A0A9D4BZC2</accession>
<evidence type="ECO:0000313" key="2">
    <source>
        <dbReference type="Proteomes" id="UP000828390"/>
    </source>
</evidence>
<gene>
    <name evidence="1" type="ORF">DPMN_073580</name>
</gene>
<reference evidence="1" key="1">
    <citation type="journal article" date="2019" name="bioRxiv">
        <title>The Genome of the Zebra Mussel, Dreissena polymorpha: A Resource for Invasive Species Research.</title>
        <authorList>
            <person name="McCartney M.A."/>
            <person name="Auch B."/>
            <person name="Kono T."/>
            <person name="Mallez S."/>
            <person name="Zhang Y."/>
            <person name="Obille A."/>
            <person name="Becker A."/>
            <person name="Abrahante J.E."/>
            <person name="Garbe J."/>
            <person name="Badalamenti J.P."/>
            <person name="Herman A."/>
            <person name="Mangelson H."/>
            <person name="Liachko I."/>
            <person name="Sullivan S."/>
            <person name="Sone E.D."/>
            <person name="Koren S."/>
            <person name="Silverstein K.A.T."/>
            <person name="Beckman K.B."/>
            <person name="Gohl D.M."/>
        </authorList>
    </citation>
    <scope>NUCLEOTIDE SEQUENCE</scope>
    <source>
        <strain evidence="1">Duluth1</strain>
        <tissue evidence="1">Whole animal</tissue>
    </source>
</reference>
<name>A0A9D4BZC2_DREPO</name>
<organism evidence="1 2">
    <name type="scientific">Dreissena polymorpha</name>
    <name type="common">Zebra mussel</name>
    <name type="synonym">Mytilus polymorpha</name>
    <dbReference type="NCBI Taxonomy" id="45954"/>
    <lineage>
        <taxon>Eukaryota</taxon>
        <taxon>Metazoa</taxon>
        <taxon>Spiralia</taxon>
        <taxon>Lophotrochozoa</taxon>
        <taxon>Mollusca</taxon>
        <taxon>Bivalvia</taxon>
        <taxon>Autobranchia</taxon>
        <taxon>Heteroconchia</taxon>
        <taxon>Euheterodonta</taxon>
        <taxon>Imparidentia</taxon>
        <taxon>Neoheterodontei</taxon>
        <taxon>Myida</taxon>
        <taxon>Dreissenoidea</taxon>
        <taxon>Dreissenidae</taxon>
        <taxon>Dreissena</taxon>
    </lineage>
</organism>
<reference evidence="1" key="2">
    <citation type="submission" date="2020-11" db="EMBL/GenBank/DDBJ databases">
        <authorList>
            <person name="McCartney M.A."/>
            <person name="Auch B."/>
            <person name="Kono T."/>
            <person name="Mallez S."/>
            <person name="Becker A."/>
            <person name="Gohl D.M."/>
            <person name="Silverstein K.A.T."/>
            <person name="Koren S."/>
            <person name="Bechman K.B."/>
            <person name="Herman A."/>
            <person name="Abrahante J.E."/>
            <person name="Garbe J."/>
        </authorList>
    </citation>
    <scope>NUCLEOTIDE SEQUENCE</scope>
    <source>
        <strain evidence="1">Duluth1</strain>
        <tissue evidence="1">Whole animal</tissue>
    </source>
</reference>
<protein>
    <submittedName>
        <fullName evidence="1">Uncharacterized protein</fullName>
    </submittedName>
</protein>
<proteinExistence type="predicted"/>